<protein>
    <submittedName>
        <fullName evidence="2">Uncharacterized protein</fullName>
    </submittedName>
</protein>
<sequence>MPESSSTSGLGVVRGRLLTRAALALLVASTALLAWWFVTNPPPLPSAEGHVTASTTAGRPVYVGVWTTPADFARTLDLAGVHLRADATVDVTLEPLLCRGGSIGVTTDPAPFCRELVDPAGATLRAGDSLIIKAEASEPGAVYVDLPTVAFREGPRWGHSRAGTKAVIAVVKP</sequence>
<keyword evidence="1" id="KW-1133">Transmembrane helix</keyword>
<dbReference type="KEGG" id="ndk:I601_3726"/>
<feature type="transmembrane region" description="Helical" evidence="1">
    <location>
        <begin position="21"/>
        <end position="38"/>
    </location>
</feature>
<keyword evidence="1" id="KW-0472">Membrane</keyword>
<dbReference type="OrthoDB" id="3788245at2"/>
<evidence type="ECO:0000256" key="1">
    <source>
        <dbReference type="SAM" id="Phobius"/>
    </source>
</evidence>
<name>A0A1A9GR52_9ACTN</name>
<keyword evidence="3" id="KW-1185">Reference proteome</keyword>
<proteinExistence type="predicted"/>
<keyword evidence="1" id="KW-0812">Transmembrane</keyword>
<dbReference type="RefSeq" id="WP_068113025.1">
    <property type="nucleotide sequence ID" value="NZ_CP015079.1"/>
</dbReference>
<dbReference type="Proteomes" id="UP000077868">
    <property type="component" value="Chromosome"/>
</dbReference>
<gene>
    <name evidence="2" type="ORF">I601_3726</name>
</gene>
<reference evidence="2 3" key="1">
    <citation type="submission" date="2016-03" db="EMBL/GenBank/DDBJ databases">
        <title>Complete genome sequence of a soil Actinobacterium, Nocardioides dokdonensis FR1436.</title>
        <authorList>
            <person name="Kwon S.-K."/>
            <person name="Kim K."/>
            <person name="Kim J.F."/>
        </authorList>
    </citation>
    <scope>NUCLEOTIDE SEQUENCE [LARGE SCALE GENOMIC DNA]</scope>
    <source>
        <strain evidence="2 3">FR1436</strain>
    </source>
</reference>
<dbReference type="AlphaFoldDB" id="A0A1A9GR52"/>
<accession>A0A1A9GR52</accession>
<dbReference type="PATRIC" id="fig|1300347.3.peg.3737"/>
<dbReference type="EMBL" id="CP015079">
    <property type="protein sequence ID" value="ANH40130.1"/>
    <property type="molecule type" value="Genomic_DNA"/>
</dbReference>
<evidence type="ECO:0000313" key="3">
    <source>
        <dbReference type="Proteomes" id="UP000077868"/>
    </source>
</evidence>
<evidence type="ECO:0000313" key="2">
    <source>
        <dbReference type="EMBL" id="ANH40130.1"/>
    </source>
</evidence>
<organism evidence="2 3">
    <name type="scientific">Nocardioides dokdonensis FR1436</name>
    <dbReference type="NCBI Taxonomy" id="1300347"/>
    <lineage>
        <taxon>Bacteria</taxon>
        <taxon>Bacillati</taxon>
        <taxon>Actinomycetota</taxon>
        <taxon>Actinomycetes</taxon>
        <taxon>Propionibacteriales</taxon>
        <taxon>Nocardioidaceae</taxon>
        <taxon>Nocardioides</taxon>
    </lineage>
</organism>